<keyword evidence="1" id="KW-0812">Transmembrane</keyword>
<feature type="transmembrane region" description="Helical" evidence="1">
    <location>
        <begin position="110"/>
        <end position="135"/>
    </location>
</feature>
<name>D3SL83_THEAH</name>
<dbReference type="Pfam" id="PF00892">
    <property type="entry name" value="EamA"/>
    <property type="match status" value="2"/>
</dbReference>
<dbReference type="GO" id="GO:0016020">
    <property type="term" value="C:membrane"/>
    <property type="evidence" value="ECO:0007669"/>
    <property type="project" value="InterPro"/>
</dbReference>
<keyword evidence="1" id="KW-0472">Membrane</keyword>
<dbReference type="PANTHER" id="PTHR22911:SF137">
    <property type="entry name" value="SOLUTE CARRIER FAMILY 35 MEMBER G2-RELATED"/>
    <property type="match status" value="1"/>
</dbReference>
<keyword evidence="4" id="KW-1185">Reference proteome</keyword>
<dbReference type="HOGENOM" id="CLU_996198_0_0_0"/>
<feature type="domain" description="EamA" evidence="2">
    <location>
        <begin position="1"/>
        <end position="127"/>
    </location>
</feature>
<dbReference type="InterPro" id="IPR000620">
    <property type="entry name" value="EamA_dom"/>
</dbReference>
<reference evidence="4" key="1">
    <citation type="journal article" date="2010" name="Stand. Genomic Sci.">
        <title>Complete genome sequence of Thermocrinis albus type strain (HI 11/12T).</title>
        <authorList>
            <person name="Wirth R."/>
            <person name="Sikorski J."/>
            <person name="Brambilla E."/>
            <person name="Misra M."/>
            <person name="Lapidus A."/>
            <person name="Copeland A."/>
            <person name="Nolan M."/>
            <person name="Lucas S."/>
            <person name="Chen F."/>
            <person name="Tice H."/>
            <person name="Cheng J.F."/>
            <person name="Han C."/>
            <person name="Detter J.C."/>
            <person name="Tapia R."/>
            <person name="Bruce D."/>
            <person name="Goodwin L."/>
            <person name="Pitluck S."/>
            <person name="Pati A."/>
            <person name="Anderson I."/>
            <person name="Ivanova N."/>
            <person name="Mavromatis K."/>
            <person name="Mikhailova N."/>
            <person name="Chen A."/>
            <person name="Palaniappan K."/>
            <person name="Bilek Y."/>
            <person name="Hader T."/>
            <person name="Land M."/>
            <person name="Hauser L."/>
            <person name="Chang Y.J."/>
            <person name="Jeffries C.D."/>
            <person name="Tindall B.J."/>
            <person name="Rohde M."/>
            <person name="Goker M."/>
            <person name="Bristow J."/>
            <person name="Eisen J.A."/>
            <person name="Markowitz V."/>
            <person name="Hugenholtz P."/>
            <person name="Kyrpides N.C."/>
            <person name="Klenk H.P."/>
        </authorList>
    </citation>
    <scope>NUCLEOTIDE SEQUENCE [LARGE SCALE GENOMIC DNA]</scope>
    <source>
        <strain evidence="4">DSM 14484 / JCM 11386 / HI 11/12</strain>
    </source>
</reference>
<dbReference type="AlphaFoldDB" id="D3SL83"/>
<sequence length="274" mass="30689">MALASALFWATNDLISKKLLQKGWDEYLVLWVRFPVATLILTPLGILYWDLKENVFLYTFLWLPIEVLGGIFFMKGLKHAPLSVAMTFYSFMPFFTAVSSFLVLGETITFVGFVGVCLLVAGSLILTGFSVGDFFRKNIGSLYMLISTALFGFNVTLGKMVVLESNPFFFAWYYSLCMSLATLFFVRRNILSARTVWRNPVIFLLGFLFASGDLLYLYAYLYIPASYVAALERTSLLIAVLYGRIFFGEPIERVLPSSLLILSGSLLLALSVGG</sequence>
<feature type="domain" description="EamA" evidence="2">
    <location>
        <begin position="139"/>
        <end position="268"/>
    </location>
</feature>
<dbReference type="Gene3D" id="1.10.3730.20">
    <property type="match status" value="1"/>
</dbReference>
<dbReference type="SUPFAM" id="SSF103481">
    <property type="entry name" value="Multidrug resistance efflux transporter EmrE"/>
    <property type="match status" value="2"/>
</dbReference>
<proteinExistence type="predicted"/>
<feature type="transmembrane region" description="Helical" evidence="1">
    <location>
        <begin position="168"/>
        <end position="186"/>
    </location>
</feature>
<organism evidence="3 4">
    <name type="scientific">Thermocrinis albus (strain DSM 14484 / JCM 11386 / HI 11/12)</name>
    <dbReference type="NCBI Taxonomy" id="638303"/>
    <lineage>
        <taxon>Bacteria</taxon>
        <taxon>Pseudomonadati</taxon>
        <taxon>Aquificota</taxon>
        <taxon>Aquificia</taxon>
        <taxon>Aquificales</taxon>
        <taxon>Aquificaceae</taxon>
        <taxon>Thermocrinis</taxon>
    </lineage>
</organism>
<dbReference type="EMBL" id="CP001931">
    <property type="protein sequence ID" value="ADC89513.1"/>
    <property type="molecule type" value="Genomic_DNA"/>
</dbReference>
<keyword evidence="1" id="KW-1133">Transmembrane helix</keyword>
<dbReference type="eggNOG" id="COG0697">
    <property type="taxonomic scope" value="Bacteria"/>
</dbReference>
<gene>
    <name evidence="3" type="ordered locus">Thal_0881</name>
</gene>
<feature type="transmembrane region" description="Helical" evidence="1">
    <location>
        <begin position="227"/>
        <end position="247"/>
    </location>
</feature>
<feature type="transmembrane region" description="Helical" evidence="1">
    <location>
        <begin position="86"/>
        <end position="104"/>
    </location>
</feature>
<feature type="transmembrane region" description="Helical" evidence="1">
    <location>
        <begin position="27"/>
        <end position="49"/>
    </location>
</feature>
<evidence type="ECO:0000313" key="3">
    <source>
        <dbReference type="EMBL" id="ADC89513.1"/>
    </source>
</evidence>
<feature type="transmembrane region" description="Helical" evidence="1">
    <location>
        <begin position="55"/>
        <end position="74"/>
    </location>
</feature>
<dbReference type="STRING" id="638303.Thal_0881"/>
<accession>D3SL83</accession>
<evidence type="ECO:0000259" key="2">
    <source>
        <dbReference type="Pfam" id="PF00892"/>
    </source>
</evidence>
<dbReference type="KEGG" id="tal:Thal_0881"/>
<feature type="transmembrane region" description="Helical" evidence="1">
    <location>
        <begin position="254"/>
        <end position="273"/>
    </location>
</feature>
<dbReference type="PANTHER" id="PTHR22911">
    <property type="entry name" value="ACYL-MALONYL CONDENSING ENZYME-RELATED"/>
    <property type="match status" value="1"/>
</dbReference>
<evidence type="ECO:0000256" key="1">
    <source>
        <dbReference type="SAM" id="Phobius"/>
    </source>
</evidence>
<feature type="transmembrane region" description="Helical" evidence="1">
    <location>
        <begin position="201"/>
        <end position="221"/>
    </location>
</feature>
<dbReference type="Proteomes" id="UP000002043">
    <property type="component" value="Chromosome"/>
</dbReference>
<feature type="transmembrane region" description="Helical" evidence="1">
    <location>
        <begin position="142"/>
        <end position="162"/>
    </location>
</feature>
<protein>
    <recommendedName>
        <fullName evidence="2">EamA domain-containing protein</fullName>
    </recommendedName>
</protein>
<evidence type="ECO:0000313" key="4">
    <source>
        <dbReference type="Proteomes" id="UP000002043"/>
    </source>
</evidence>
<dbReference type="InterPro" id="IPR037185">
    <property type="entry name" value="EmrE-like"/>
</dbReference>